<protein>
    <submittedName>
        <fullName evidence="1">Uncharacterized protein</fullName>
    </submittedName>
</protein>
<comment type="caution">
    <text evidence="1">The sequence shown here is derived from an EMBL/GenBank/DDBJ whole genome shotgun (WGS) entry which is preliminary data.</text>
</comment>
<dbReference type="AlphaFoldDB" id="A0A392WFZ7"/>
<sequence>MIHPLHLRSELGESLSISPSSAKSNNTITPVEETKILSRRQLRQFVQSPSAIIFDLGG</sequence>
<dbReference type="EMBL" id="LXQA011451034">
    <property type="protein sequence ID" value="MCI97671.1"/>
    <property type="molecule type" value="Genomic_DNA"/>
</dbReference>
<evidence type="ECO:0000313" key="1">
    <source>
        <dbReference type="EMBL" id="MCI97671.1"/>
    </source>
</evidence>
<keyword evidence="2" id="KW-1185">Reference proteome</keyword>
<dbReference type="Proteomes" id="UP000265520">
    <property type="component" value="Unassembled WGS sequence"/>
</dbReference>
<reference evidence="1 2" key="1">
    <citation type="journal article" date="2018" name="Front. Plant Sci.">
        <title>Red Clover (Trifolium pratense) and Zigzag Clover (T. medium) - A Picture of Genomic Similarities and Differences.</title>
        <authorList>
            <person name="Dluhosova J."/>
            <person name="Istvanek J."/>
            <person name="Nedelnik J."/>
            <person name="Repkova J."/>
        </authorList>
    </citation>
    <scope>NUCLEOTIDE SEQUENCE [LARGE SCALE GENOMIC DNA]</scope>
    <source>
        <strain evidence="2">cv. 10/8</strain>
        <tissue evidence="1">Leaf</tissue>
    </source>
</reference>
<proteinExistence type="predicted"/>
<evidence type="ECO:0000313" key="2">
    <source>
        <dbReference type="Proteomes" id="UP000265520"/>
    </source>
</evidence>
<name>A0A392WFZ7_9FABA</name>
<organism evidence="1 2">
    <name type="scientific">Trifolium medium</name>
    <dbReference type="NCBI Taxonomy" id="97028"/>
    <lineage>
        <taxon>Eukaryota</taxon>
        <taxon>Viridiplantae</taxon>
        <taxon>Streptophyta</taxon>
        <taxon>Embryophyta</taxon>
        <taxon>Tracheophyta</taxon>
        <taxon>Spermatophyta</taxon>
        <taxon>Magnoliopsida</taxon>
        <taxon>eudicotyledons</taxon>
        <taxon>Gunneridae</taxon>
        <taxon>Pentapetalae</taxon>
        <taxon>rosids</taxon>
        <taxon>fabids</taxon>
        <taxon>Fabales</taxon>
        <taxon>Fabaceae</taxon>
        <taxon>Papilionoideae</taxon>
        <taxon>50 kb inversion clade</taxon>
        <taxon>NPAAA clade</taxon>
        <taxon>Hologalegina</taxon>
        <taxon>IRL clade</taxon>
        <taxon>Trifolieae</taxon>
        <taxon>Trifolium</taxon>
    </lineage>
</organism>
<accession>A0A392WFZ7</accession>
<feature type="non-terminal residue" evidence="1">
    <location>
        <position position="58"/>
    </location>
</feature>